<organism evidence="2 3">
    <name type="scientific">Aphanizomenon flos-aquae WA102</name>
    <dbReference type="NCBI Taxonomy" id="1710896"/>
    <lineage>
        <taxon>Bacteria</taxon>
        <taxon>Bacillati</taxon>
        <taxon>Cyanobacteriota</taxon>
        <taxon>Cyanophyceae</taxon>
        <taxon>Nostocales</taxon>
        <taxon>Aphanizomenonaceae</taxon>
        <taxon>Aphanizomenon</taxon>
    </lineage>
</organism>
<sequence length="116" mass="13210">MALVLKDGSSFVSSTSNESYQQGYLRISSIQYDFDSKTANVYISVYTSKEESDAKIKPPIDSQLVLVTSEEFNLWLDLPVLELSGNIIRQAYLYLMQKRGMYIGTLLFGDDWESDE</sequence>
<evidence type="ECO:0000313" key="3">
    <source>
        <dbReference type="Proteomes" id="UP000092093"/>
    </source>
</evidence>
<reference evidence="2 3" key="1">
    <citation type="submission" date="2015-09" db="EMBL/GenBank/DDBJ databases">
        <title>Aphanizomenon flos-aquae WA102.</title>
        <authorList>
            <person name="Driscoll C."/>
        </authorList>
    </citation>
    <scope>NUCLEOTIDE SEQUENCE [LARGE SCALE GENOMIC DNA]</scope>
    <source>
        <strain evidence="2">WA102</strain>
    </source>
</reference>
<dbReference type="Proteomes" id="UP000092093">
    <property type="component" value="Unassembled WGS sequence"/>
</dbReference>
<dbReference type="EMBL" id="LJOW01000082">
    <property type="protein sequence ID" value="OBQ42843.1"/>
    <property type="molecule type" value="Genomic_DNA"/>
</dbReference>
<proteinExistence type="predicted"/>
<comment type="caution">
    <text evidence="2">The sequence shown here is derived from an EMBL/GenBank/DDBJ whole genome shotgun (WGS) entry which is preliminary data.</text>
</comment>
<accession>A0A1B7X0H1</accession>
<feature type="compositionally biased region" description="Polar residues" evidence="1">
    <location>
        <begin position="10"/>
        <end position="20"/>
    </location>
</feature>
<protein>
    <submittedName>
        <fullName evidence="2">Uncharacterized protein</fullName>
    </submittedName>
</protein>
<feature type="region of interest" description="Disordered" evidence="1">
    <location>
        <begin position="1"/>
        <end position="20"/>
    </location>
</feature>
<evidence type="ECO:0000313" key="2">
    <source>
        <dbReference type="EMBL" id="OBQ42843.1"/>
    </source>
</evidence>
<evidence type="ECO:0000256" key="1">
    <source>
        <dbReference type="SAM" id="MobiDB-lite"/>
    </source>
</evidence>
<gene>
    <name evidence="2" type="ORF">AN484_15545</name>
</gene>
<dbReference type="AlphaFoldDB" id="A0A1B7X0H1"/>
<name>A0A1B7X0H1_APHFL</name>